<feature type="transmembrane region" description="Helical" evidence="1">
    <location>
        <begin position="95"/>
        <end position="116"/>
    </location>
</feature>
<accession>A0A328B1M1</accession>
<keyword evidence="1" id="KW-0812">Transmembrane</keyword>
<reference evidence="3" key="1">
    <citation type="submission" date="2018-05" db="EMBL/GenBank/DDBJ databases">
        <authorList>
            <person name="Li X."/>
        </authorList>
    </citation>
    <scope>NUCLEOTIDE SEQUENCE [LARGE SCALE GENOMIC DNA]</scope>
    <source>
        <strain evidence="3">HKS-05</strain>
    </source>
</reference>
<feature type="transmembrane region" description="Helical" evidence="1">
    <location>
        <begin position="264"/>
        <end position="283"/>
    </location>
</feature>
<keyword evidence="1" id="KW-1133">Transmembrane helix</keyword>
<keyword evidence="3" id="KW-1185">Reference proteome</keyword>
<feature type="transmembrane region" description="Helical" evidence="1">
    <location>
        <begin position="234"/>
        <end position="258"/>
    </location>
</feature>
<dbReference type="EMBL" id="QFYP01000001">
    <property type="protein sequence ID" value="RAK60789.1"/>
    <property type="molecule type" value="Genomic_DNA"/>
</dbReference>
<protein>
    <recommendedName>
        <fullName evidence="4">DUF2189 domain-containing protein</fullName>
    </recommendedName>
</protein>
<dbReference type="InterPro" id="IPR018692">
    <property type="entry name" value="DUF2189"/>
</dbReference>
<evidence type="ECO:0008006" key="4">
    <source>
        <dbReference type="Google" id="ProtNLM"/>
    </source>
</evidence>
<dbReference type="Pfam" id="PF09955">
    <property type="entry name" value="DUF2189"/>
    <property type="match status" value="1"/>
</dbReference>
<dbReference type="AlphaFoldDB" id="A0A328B1M1"/>
<sequence>MSAEHHIRNPFEVAIEQLSGAVSDAGRALTAKPRLHVARTVPVVRRIAVSDLWDALRKGVGDFAAVRADVLFIGLIYPVAGLVLARLAFSYDMLPLMFPLVSGFALLGPLAAVGLYEISRRREAGLPVHWVDALDVFRSPAFSSILGLGAVLLTLFLLWMAAAWGIYAATLGPAPPASVAGFVHDVFQTPAGWTMIVTGFAVGFLFAAVALAISVVSFPLLLDRDVGIGSAITTSLRAVAANPVPMALWGAIVAGALVVGSAPALVGLIFVMPVLGHATWHLYRKVVGEAEA</sequence>
<dbReference type="Proteomes" id="UP000249842">
    <property type="component" value="Unassembled WGS sequence"/>
</dbReference>
<feature type="transmembrane region" description="Helical" evidence="1">
    <location>
        <begin position="70"/>
        <end position="89"/>
    </location>
</feature>
<gene>
    <name evidence="2" type="ORF">DJ021_13720</name>
</gene>
<feature type="transmembrane region" description="Helical" evidence="1">
    <location>
        <begin position="191"/>
        <end position="222"/>
    </location>
</feature>
<organism evidence="2 3">
    <name type="scientific">Phenylobacterium hankyongense</name>
    <dbReference type="NCBI Taxonomy" id="1813876"/>
    <lineage>
        <taxon>Bacteria</taxon>
        <taxon>Pseudomonadati</taxon>
        <taxon>Pseudomonadota</taxon>
        <taxon>Alphaproteobacteria</taxon>
        <taxon>Caulobacterales</taxon>
        <taxon>Caulobacteraceae</taxon>
        <taxon>Phenylobacterium</taxon>
    </lineage>
</organism>
<comment type="caution">
    <text evidence="2">The sequence shown here is derived from an EMBL/GenBank/DDBJ whole genome shotgun (WGS) entry which is preliminary data.</text>
</comment>
<dbReference type="OrthoDB" id="9809543at2"/>
<keyword evidence="1" id="KW-0472">Membrane</keyword>
<dbReference type="RefSeq" id="WP_111458081.1">
    <property type="nucleotide sequence ID" value="NZ_QFYP01000001.1"/>
</dbReference>
<feature type="transmembrane region" description="Helical" evidence="1">
    <location>
        <begin position="145"/>
        <end position="171"/>
    </location>
</feature>
<name>A0A328B1M1_9CAUL</name>
<evidence type="ECO:0000313" key="3">
    <source>
        <dbReference type="Proteomes" id="UP000249842"/>
    </source>
</evidence>
<evidence type="ECO:0000313" key="2">
    <source>
        <dbReference type="EMBL" id="RAK60789.1"/>
    </source>
</evidence>
<proteinExistence type="predicted"/>
<evidence type="ECO:0000256" key="1">
    <source>
        <dbReference type="SAM" id="Phobius"/>
    </source>
</evidence>